<accession>A0A1M4Y091</accession>
<dbReference type="STRING" id="1121429.SAMN02745133_01591"/>
<keyword evidence="3" id="KW-1185">Reference proteome</keyword>
<dbReference type="Pfam" id="PF04069">
    <property type="entry name" value="OpuAC"/>
    <property type="match status" value="1"/>
</dbReference>
<name>A0A1M4Y091_9FIRM</name>
<dbReference type="Proteomes" id="UP000184148">
    <property type="component" value="Unassembled WGS sequence"/>
</dbReference>
<dbReference type="GO" id="GO:0022857">
    <property type="term" value="F:transmembrane transporter activity"/>
    <property type="evidence" value="ECO:0007669"/>
    <property type="project" value="InterPro"/>
</dbReference>
<dbReference type="Gene3D" id="3.40.190.120">
    <property type="entry name" value="Osmoprotection protein (prox), domain 2"/>
    <property type="match status" value="1"/>
</dbReference>
<organism evidence="2 3">
    <name type="scientific">Desulforamulus putei DSM 12395</name>
    <dbReference type="NCBI Taxonomy" id="1121429"/>
    <lineage>
        <taxon>Bacteria</taxon>
        <taxon>Bacillati</taxon>
        <taxon>Bacillota</taxon>
        <taxon>Clostridia</taxon>
        <taxon>Eubacteriales</taxon>
        <taxon>Peptococcaceae</taxon>
        <taxon>Desulforamulus</taxon>
    </lineage>
</organism>
<evidence type="ECO:0000313" key="3">
    <source>
        <dbReference type="Proteomes" id="UP000184148"/>
    </source>
</evidence>
<dbReference type="AlphaFoldDB" id="A0A1M4Y091"/>
<dbReference type="InterPro" id="IPR007210">
    <property type="entry name" value="ABC_Gly_betaine_transp_sub-bd"/>
</dbReference>
<protein>
    <submittedName>
        <fullName evidence="2">Osmoprotectant transport system substrate-binding protein</fullName>
    </submittedName>
</protein>
<feature type="domain" description="ABC-type glycine betaine transport system substrate-binding" evidence="1">
    <location>
        <begin position="35"/>
        <end position="298"/>
    </location>
</feature>
<sequence length="302" mass="33474">MKKGMLREIGFLMLALVVTTIVGCSSLTGSKATDEITVVGKNFTEQDIMANLVGVLIEKNTGQKVSVKSFLGGTDVCFNAVKNGNADAYVEYTGTGLVNIMGEKVMSDPQKVYEKVKAAFPQKYKLEWLEPIGFNNTYAIAVTQETAQKYNLKKISDLQAVANKLTFGTEQEFLERADGLKGLKETYKLNFKDAKAMDPGLKYKALVEGQVDLIDAFSTDGMLVKHNLVILEDDKNFFPPYYAAPLVRIETLKKHPELEEVLNKLAGKIDDREMATLNAQVDVEKKKAKDVAEAWLKKEGLI</sequence>
<proteinExistence type="predicted"/>
<dbReference type="SUPFAM" id="SSF53850">
    <property type="entry name" value="Periplasmic binding protein-like II"/>
    <property type="match status" value="1"/>
</dbReference>
<dbReference type="Gene3D" id="3.40.190.10">
    <property type="entry name" value="Periplasmic binding protein-like II"/>
    <property type="match status" value="1"/>
</dbReference>
<gene>
    <name evidence="2" type="ORF">SAMN02745133_01591</name>
</gene>
<evidence type="ECO:0000313" key="2">
    <source>
        <dbReference type="EMBL" id="SHE99089.1"/>
    </source>
</evidence>
<dbReference type="GO" id="GO:0043190">
    <property type="term" value="C:ATP-binding cassette (ABC) transporter complex"/>
    <property type="evidence" value="ECO:0007669"/>
    <property type="project" value="InterPro"/>
</dbReference>
<evidence type="ECO:0000259" key="1">
    <source>
        <dbReference type="Pfam" id="PF04069"/>
    </source>
</evidence>
<dbReference type="PROSITE" id="PS51257">
    <property type="entry name" value="PROKAR_LIPOPROTEIN"/>
    <property type="match status" value="1"/>
</dbReference>
<reference evidence="3" key="1">
    <citation type="submission" date="2016-11" db="EMBL/GenBank/DDBJ databases">
        <authorList>
            <person name="Varghese N."/>
            <person name="Submissions S."/>
        </authorList>
    </citation>
    <scope>NUCLEOTIDE SEQUENCE [LARGE SCALE GENOMIC DNA]</scope>
    <source>
        <strain evidence="3">DSM 12395</strain>
    </source>
</reference>
<dbReference type="EMBL" id="FQUY01000009">
    <property type="protein sequence ID" value="SHE99089.1"/>
    <property type="molecule type" value="Genomic_DNA"/>
</dbReference>
<dbReference type="CDD" id="cd13528">
    <property type="entry name" value="PBP2_osmoprotectants"/>
    <property type="match status" value="1"/>
</dbReference>
<dbReference type="RefSeq" id="WP_073238332.1">
    <property type="nucleotide sequence ID" value="NZ_FQUY01000009.1"/>
</dbReference>